<organism evidence="7 8">
    <name type="scientific">Piscinibacter gummiphilus</name>
    <dbReference type="NCBI Taxonomy" id="946333"/>
    <lineage>
        <taxon>Bacteria</taxon>
        <taxon>Pseudomonadati</taxon>
        <taxon>Pseudomonadota</taxon>
        <taxon>Betaproteobacteria</taxon>
        <taxon>Burkholderiales</taxon>
        <taxon>Sphaerotilaceae</taxon>
        <taxon>Piscinibacter</taxon>
    </lineage>
</organism>
<dbReference type="SUPFAM" id="SSF55874">
    <property type="entry name" value="ATPase domain of HSP90 chaperone/DNA topoisomerase II/histidine kinase"/>
    <property type="match status" value="1"/>
</dbReference>
<dbReference type="Proteomes" id="UP000193427">
    <property type="component" value="Chromosome"/>
</dbReference>
<dbReference type="InterPro" id="IPR005467">
    <property type="entry name" value="His_kinase_dom"/>
</dbReference>
<dbReference type="PRINTS" id="PR00344">
    <property type="entry name" value="BCTRLSENSOR"/>
</dbReference>
<comment type="catalytic activity">
    <reaction evidence="1">
        <text>ATP + protein L-histidine = ADP + protein N-phospho-L-histidine.</text>
        <dbReference type="EC" id="2.7.13.3"/>
    </reaction>
</comment>
<keyword evidence="8" id="KW-1185">Reference proteome</keyword>
<keyword evidence="6" id="KW-0418">Kinase</keyword>
<dbReference type="EMBL" id="CP015118">
    <property type="protein sequence ID" value="ARN19847.1"/>
    <property type="molecule type" value="Genomic_DNA"/>
</dbReference>
<evidence type="ECO:0000256" key="4">
    <source>
        <dbReference type="ARBA" id="ARBA00022553"/>
    </source>
</evidence>
<evidence type="ECO:0000256" key="1">
    <source>
        <dbReference type="ARBA" id="ARBA00000085"/>
    </source>
</evidence>
<protein>
    <recommendedName>
        <fullName evidence="3">histidine kinase</fullName>
        <ecNumber evidence="3">2.7.13.3</ecNumber>
    </recommendedName>
</protein>
<reference evidence="7 8" key="1">
    <citation type="submission" date="2016-04" db="EMBL/GenBank/DDBJ databases">
        <title>Complete genome sequence of natural rubber-degrading, novel Gram-negative bacterium, Rhizobacter gummiphilus strain NS21.</title>
        <authorList>
            <person name="Tabata M."/>
            <person name="Kasai D."/>
            <person name="Fukuda M."/>
        </authorList>
    </citation>
    <scope>NUCLEOTIDE SEQUENCE [LARGE SCALE GENOMIC DNA]</scope>
    <source>
        <strain evidence="7 8">NS21</strain>
    </source>
</reference>
<dbReference type="InterPro" id="IPR003661">
    <property type="entry name" value="HisK_dim/P_dom"/>
</dbReference>
<dbReference type="EC" id="2.7.13.3" evidence="3"/>
<dbReference type="PANTHER" id="PTHR42878:SF15">
    <property type="entry name" value="BACTERIOPHYTOCHROME"/>
    <property type="match status" value="1"/>
</dbReference>
<dbReference type="GO" id="GO:0000155">
    <property type="term" value="F:phosphorelay sensor kinase activity"/>
    <property type="evidence" value="ECO:0007669"/>
    <property type="project" value="InterPro"/>
</dbReference>
<evidence type="ECO:0000256" key="5">
    <source>
        <dbReference type="ARBA" id="ARBA00022679"/>
    </source>
</evidence>
<sequence>MKISTKAWVAASTALVAIGLISGMIWWANTEVLDAHHQRRQAMELAHGLVGVRLVTYEYILHRQERARQQEHLASQRVGALLSMHPFTDPEPQAVLVDLRERNAASHRLFEELVASSGGGGGVDADTQRRYEDQLTNRLLMLQQENVADTFRLTDHATGRISVAQDRVVVVIAAGLAMIALTTVAGAWLINRNVLAPIRRLERATREVAAGNWGQRFDVGSRDEVGEMSRNFDAMTQSLRASFAQIERSNQELASLNQEIEAFSYSVSHDLRGPLRSMDGFSQALLEDYGDRLDAEAQDYLQRIRAASQRMGRLIDELLGLSRVTRADLRLRSVNLSEMAREIAESLEQQQPERGVTWDIEENLHVHADKALIQIAMQNLLENAWKFTGKTAHPRIRVGAIDHEGERACFVGDNGVGFDMAYADRLFGAFQRLHHETEFPGTGIGLAIVHRIVRRHEGRTWVQAEPDRGATFFFSLKETAHE</sequence>
<proteinExistence type="predicted"/>
<dbReference type="PROSITE" id="PS50109">
    <property type="entry name" value="HIS_KIN"/>
    <property type="match status" value="1"/>
</dbReference>
<evidence type="ECO:0000256" key="6">
    <source>
        <dbReference type="ARBA" id="ARBA00022777"/>
    </source>
</evidence>
<dbReference type="GO" id="GO:0005886">
    <property type="term" value="C:plasma membrane"/>
    <property type="evidence" value="ECO:0007669"/>
    <property type="project" value="UniProtKB-SubCell"/>
</dbReference>
<comment type="subcellular location">
    <subcellularLocation>
        <location evidence="2">Cell inner membrane</location>
        <topology evidence="2">Multi-pass membrane protein</topology>
    </subcellularLocation>
</comment>
<evidence type="ECO:0000313" key="8">
    <source>
        <dbReference type="Proteomes" id="UP000193427"/>
    </source>
</evidence>
<dbReference type="PROSITE" id="PS50885">
    <property type="entry name" value="HAMP"/>
    <property type="match status" value="1"/>
</dbReference>
<name>A0A1W6L6M4_9BURK</name>
<dbReference type="SUPFAM" id="SSF158472">
    <property type="entry name" value="HAMP domain-like"/>
    <property type="match status" value="1"/>
</dbReference>
<dbReference type="SMART" id="SM00388">
    <property type="entry name" value="HisKA"/>
    <property type="match status" value="1"/>
</dbReference>
<dbReference type="FunFam" id="3.30.565.10:FF:000006">
    <property type="entry name" value="Sensor histidine kinase WalK"/>
    <property type="match status" value="1"/>
</dbReference>
<dbReference type="STRING" id="946333.A4W93_07930"/>
<evidence type="ECO:0000256" key="3">
    <source>
        <dbReference type="ARBA" id="ARBA00012438"/>
    </source>
</evidence>
<dbReference type="AlphaFoldDB" id="A0A1W6L6M4"/>
<dbReference type="SUPFAM" id="SSF47384">
    <property type="entry name" value="Homodimeric domain of signal transducing histidine kinase"/>
    <property type="match status" value="1"/>
</dbReference>
<dbReference type="Pfam" id="PF00512">
    <property type="entry name" value="HisKA"/>
    <property type="match status" value="1"/>
</dbReference>
<dbReference type="Gene3D" id="6.10.340.10">
    <property type="match status" value="1"/>
</dbReference>
<dbReference type="GO" id="GO:0007234">
    <property type="term" value="P:osmosensory signaling via phosphorelay pathway"/>
    <property type="evidence" value="ECO:0007669"/>
    <property type="project" value="TreeGrafter"/>
</dbReference>
<dbReference type="CDD" id="cd06225">
    <property type="entry name" value="HAMP"/>
    <property type="match status" value="1"/>
</dbReference>
<dbReference type="FunFam" id="1.10.287.130:FF:000101">
    <property type="entry name" value="Sensor histidine kinase"/>
    <property type="match status" value="1"/>
</dbReference>
<keyword evidence="4" id="KW-0597">Phosphoprotein</keyword>
<accession>A0A1W6L6M4</accession>
<gene>
    <name evidence="7" type="ORF">A4W93_07930</name>
</gene>
<dbReference type="KEGG" id="rgu:A4W93_07930"/>
<dbReference type="Pfam" id="PF02518">
    <property type="entry name" value="HATPase_c"/>
    <property type="match status" value="1"/>
</dbReference>
<dbReference type="InterPro" id="IPR036890">
    <property type="entry name" value="HATPase_C_sf"/>
</dbReference>
<dbReference type="Pfam" id="PF00672">
    <property type="entry name" value="HAMP"/>
    <property type="match status" value="1"/>
</dbReference>
<dbReference type="GO" id="GO:0000156">
    <property type="term" value="F:phosphorelay response regulator activity"/>
    <property type="evidence" value="ECO:0007669"/>
    <property type="project" value="TreeGrafter"/>
</dbReference>
<dbReference type="CDD" id="cd00082">
    <property type="entry name" value="HisKA"/>
    <property type="match status" value="1"/>
</dbReference>
<dbReference type="Gene3D" id="3.30.565.10">
    <property type="entry name" value="Histidine kinase-like ATPase, C-terminal domain"/>
    <property type="match status" value="1"/>
</dbReference>
<keyword evidence="5" id="KW-0808">Transferase</keyword>
<dbReference type="GO" id="GO:0030295">
    <property type="term" value="F:protein kinase activator activity"/>
    <property type="evidence" value="ECO:0007669"/>
    <property type="project" value="TreeGrafter"/>
</dbReference>
<dbReference type="Gene3D" id="1.10.287.130">
    <property type="match status" value="1"/>
</dbReference>
<dbReference type="PANTHER" id="PTHR42878">
    <property type="entry name" value="TWO-COMPONENT HISTIDINE KINASE"/>
    <property type="match status" value="1"/>
</dbReference>
<dbReference type="InterPro" id="IPR004358">
    <property type="entry name" value="Sig_transdc_His_kin-like_C"/>
</dbReference>
<dbReference type="InterPro" id="IPR003660">
    <property type="entry name" value="HAMP_dom"/>
</dbReference>
<dbReference type="SMART" id="SM00387">
    <property type="entry name" value="HATPase_c"/>
    <property type="match status" value="1"/>
</dbReference>
<dbReference type="InterPro" id="IPR036097">
    <property type="entry name" value="HisK_dim/P_sf"/>
</dbReference>
<evidence type="ECO:0000313" key="7">
    <source>
        <dbReference type="EMBL" id="ARN19847.1"/>
    </source>
</evidence>
<dbReference type="SMART" id="SM00304">
    <property type="entry name" value="HAMP"/>
    <property type="match status" value="1"/>
</dbReference>
<dbReference type="InterPro" id="IPR050351">
    <property type="entry name" value="BphY/WalK/GraS-like"/>
</dbReference>
<dbReference type="RefSeq" id="WP_169726518.1">
    <property type="nucleotide sequence ID" value="NZ_BSPR01000008.1"/>
</dbReference>
<dbReference type="InterPro" id="IPR003594">
    <property type="entry name" value="HATPase_dom"/>
</dbReference>
<evidence type="ECO:0000256" key="2">
    <source>
        <dbReference type="ARBA" id="ARBA00004429"/>
    </source>
</evidence>